<dbReference type="GO" id="GO:0045087">
    <property type="term" value="P:innate immune response"/>
    <property type="evidence" value="ECO:0007669"/>
    <property type="project" value="UniProtKB-KW"/>
</dbReference>
<evidence type="ECO:0000256" key="4">
    <source>
        <dbReference type="ARBA" id="ARBA00010081"/>
    </source>
</evidence>
<evidence type="ECO:0000256" key="10">
    <source>
        <dbReference type="SAM" id="Coils"/>
    </source>
</evidence>
<dbReference type="GO" id="GO:0045088">
    <property type="term" value="P:regulation of innate immune response"/>
    <property type="evidence" value="ECO:0007669"/>
    <property type="project" value="UniProtKB-ARBA"/>
</dbReference>
<dbReference type="InterPro" id="IPR009938">
    <property type="entry name" value="Nmi/IFP35_N"/>
</dbReference>
<feature type="coiled-coil region" evidence="10">
    <location>
        <begin position="49"/>
        <end position="146"/>
    </location>
</feature>
<keyword evidence="5" id="KW-0963">Cytoplasm</keyword>
<evidence type="ECO:0000259" key="12">
    <source>
        <dbReference type="Pfam" id="PF07292"/>
    </source>
</evidence>
<feature type="region of interest" description="Disordered" evidence="11">
    <location>
        <begin position="1"/>
        <end position="30"/>
    </location>
</feature>
<dbReference type="GO" id="GO:0005634">
    <property type="term" value="C:nucleus"/>
    <property type="evidence" value="ECO:0007669"/>
    <property type="project" value="UniProtKB-SubCell"/>
</dbReference>
<reference evidence="14" key="2">
    <citation type="submission" date="2025-09" db="UniProtKB">
        <authorList>
            <consortium name="Ensembl"/>
        </authorList>
    </citation>
    <scope>IDENTIFICATION</scope>
</reference>
<proteinExistence type="inferred from homology"/>
<feature type="domain" description="NID" evidence="12">
    <location>
        <begin position="198"/>
        <end position="286"/>
    </location>
</feature>
<dbReference type="PANTHER" id="PTHR15225">
    <property type="entry name" value="INTERFERON-INDUCED PROTEIN 35/NMI N-MYC/STAT INTERACTING PROTEIN"/>
    <property type="match status" value="1"/>
</dbReference>
<dbReference type="InterPro" id="IPR012677">
    <property type="entry name" value="Nucleotide-bd_a/b_plait_sf"/>
</dbReference>
<name>A0A8C8R9J9_9SAUR</name>
<evidence type="ECO:0000256" key="8">
    <source>
        <dbReference type="ARBA" id="ARBA00022859"/>
    </source>
</evidence>
<dbReference type="FunFam" id="3.30.70.330:FF:000300">
    <property type="entry name" value="Interferon-induced protein 35"/>
    <property type="match status" value="1"/>
</dbReference>
<keyword evidence="15" id="KW-1185">Reference proteome</keyword>
<keyword evidence="8" id="KW-0391">Immunity</keyword>
<keyword evidence="6" id="KW-0964">Secreted</keyword>
<evidence type="ECO:0000256" key="9">
    <source>
        <dbReference type="ARBA" id="ARBA00023242"/>
    </source>
</evidence>
<dbReference type="GO" id="GO:0005615">
    <property type="term" value="C:extracellular space"/>
    <property type="evidence" value="ECO:0007669"/>
    <property type="project" value="UniProtKB-ARBA"/>
</dbReference>
<evidence type="ECO:0000256" key="6">
    <source>
        <dbReference type="ARBA" id="ARBA00022525"/>
    </source>
</evidence>
<reference evidence="14" key="1">
    <citation type="submission" date="2025-08" db="UniProtKB">
        <authorList>
            <consortium name="Ensembl"/>
        </authorList>
    </citation>
    <scope>IDENTIFICATION</scope>
</reference>
<evidence type="ECO:0000313" key="15">
    <source>
        <dbReference type="Proteomes" id="UP000694393"/>
    </source>
</evidence>
<evidence type="ECO:0000256" key="1">
    <source>
        <dbReference type="ARBA" id="ARBA00004123"/>
    </source>
</evidence>
<feature type="compositionally biased region" description="Polar residues" evidence="11">
    <location>
        <begin position="20"/>
        <end position="30"/>
    </location>
</feature>
<dbReference type="PANTHER" id="PTHR15225:SF4">
    <property type="entry name" value="N-MYC-INTERACTOR"/>
    <property type="match status" value="1"/>
</dbReference>
<evidence type="ECO:0000256" key="7">
    <source>
        <dbReference type="ARBA" id="ARBA00022588"/>
    </source>
</evidence>
<dbReference type="Proteomes" id="UP000694393">
    <property type="component" value="Unplaced"/>
</dbReference>
<sequence>MQHDGGPDPEPPARSVPATADSTDLTSQPCSLIDDFTNMKGIDDSGIQIDEVDSLKEELEKWKERLEKAEKQKDDLLLLKLSADEERKQAEDELKKLIALETEQYNESIVIKENQERNLNVVKQQNIELQKEIQKLKDDLAEKSSKLSQDLRIKREIPKKKMKFTGMEKAENKDAVLNTCCLLHVAAKIPFRLQQRQALLTFEEEDVAQKLIRRGKHTVSLDKQKIDMEAMPITLEKGVKFELRVTISGEKINVSEVPDLPIPDEWIRDKLELNFYKSKHGGGEVKDVTYDRRSGTAIITFLRPEVADNCVRRTKYPFCINEKRFMLSVSPSIEKHLEKFQVFYGIPKRTILLSAIQEVKEDEESVQDMIEIHFQKPSNDGGEIETIKYVGTGTKLACFEEDLENGA</sequence>
<evidence type="ECO:0000256" key="11">
    <source>
        <dbReference type="SAM" id="MobiDB-lite"/>
    </source>
</evidence>
<protein>
    <submittedName>
        <fullName evidence="14">N-myc and STAT interactor</fullName>
    </submittedName>
</protein>
<accession>A0A8C8R9J9</accession>
<evidence type="ECO:0000256" key="3">
    <source>
        <dbReference type="ARBA" id="ARBA00004613"/>
    </source>
</evidence>
<dbReference type="Ensembl" id="ENSPCET00000002109.1">
    <property type="protein sequence ID" value="ENSPCEP00000002041.1"/>
    <property type="gene ID" value="ENSPCEG00000001699.1"/>
</dbReference>
<feature type="domain" description="NID" evidence="12">
    <location>
        <begin position="297"/>
        <end position="385"/>
    </location>
</feature>
<organism evidence="14 15">
    <name type="scientific">Pelusios castaneus</name>
    <name type="common">West African mud turtle</name>
    <dbReference type="NCBI Taxonomy" id="367368"/>
    <lineage>
        <taxon>Eukaryota</taxon>
        <taxon>Metazoa</taxon>
        <taxon>Chordata</taxon>
        <taxon>Craniata</taxon>
        <taxon>Vertebrata</taxon>
        <taxon>Euteleostomi</taxon>
        <taxon>Archelosauria</taxon>
        <taxon>Testudinata</taxon>
        <taxon>Testudines</taxon>
        <taxon>Pleurodira</taxon>
        <taxon>Pelomedusidae</taxon>
        <taxon>Pelusios</taxon>
    </lineage>
</organism>
<keyword evidence="10" id="KW-0175">Coiled coil</keyword>
<evidence type="ECO:0000256" key="5">
    <source>
        <dbReference type="ARBA" id="ARBA00022490"/>
    </source>
</evidence>
<comment type="similarity">
    <text evidence="4">Belongs to the NMI family.</text>
</comment>
<evidence type="ECO:0000256" key="2">
    <source>
        <dbReference type="ARBA" id="ARBA00004496"/>
    </source>
</evidence>
<comment type="subcellular location">
    <subcellularLocation>
        <location evidence="2">Cytoplasm</location>
    </subcellularLocation>
    <subcellularLocation>
        <location evidence="1">Nucleus</location>
    </subcellularLocation>
    <subcellularLocation>
        <location evidence="3">Secreted</location>
    </subcellularLocation>
</comment>
<evidence type="ECO:0000313" key="14">
    <source>
        <dbReference type="Ensembl" id="ENSPCEP00000002041.1"/>
    </source>
</evidence>
<feature type="domain" description="Nmi/IFP 35" evidence="13">
    <location>
        <begin position="122"/>
        <end position="195"/>
    </location>
</feature>
<keyword evidence="9" id="KW-0539">Nucleus</keyword>
<dbReference type="GO" id="GO:0005737">
    <property type="term" value="C:cytoplasm"/>
    <property type="evidence" value="ECO:0007669"/>
    <property type="project" value="UniProtKB-SubCell"/>
</dbReference>
<dbReference type="Gene3D" id="3.30.70.330">
    <property type="match status" value="1"/>
</dbReference>
<keyword evidence="7" id="KW-0399">Innate immunity</keyword>
<dbReference type="AlphaFoldDB" id="A0A8C8R9J9"/>
<dbReference type="Pfam" id="PF07334">
    <property type="entry name" value="IFP_35_N"/>
    <property type="match status" value="1"/>
</dbReference>
<dbReference type="Pfam" id="PF07292">
    <property type="entry name" value="NID"/>
    <property type="match status" value="2"/>
</dbReference>
<evidence type="ECO:0000259" key="13">
    <source>
        <dbReference type="Pfam" id="PF07334"/>
    </source>
</evidence>
<dbReference type="InterPro" id="IPR009909">
    <property type="entry name" value="Nmi/IFP35_dom"/>
</dbReference>